<organism evidence="1 2">
    <name type="scientific">Rhizobium sophoriradicis</name>
    <dbReference type="NCBI Taxonomy" id="1535245"/>
    <lineage>
        <taxon>Bacteria</taxon>
        <taxon>Pseudomonadati</taxon>
        <taxon>Pseudomonadota</taxon>
        <taxon>Alphaproteobacteria</taxon>
        <taxon>Hyphomicrobiales</taxon>
        <taxon>Rhizobiaceae</taxon>
        <taxon>Rhizobium/Agrobacterium group</taxon>
        <taxon>Rhizobium</taxon>
    </lineage>
</organism>
<dbReference type="Proteomes" id="UP000218807">
    <property type="component" value="Unassembled WGS sequence"/>
</dbReference>
<dbReference type="AlphaFoldDB" id="A0A2A5KZR1"/>
<accession>A0A2A5KZR1</accession>
<comment type="caution">
    <text evidence="1">The sequence shown here is derived from an EMBL/GenBank/DDBJ whole genome shotgun (WGS) entry which is preliminary data.</text>
</comment>
<proteinExistence type="predicted"/>
<name>A0A2A5KZR1_9HYPH</name>
<protein>
    <submittedName>
        <fullName evidence="1">Uncharacterized protein</fullName>
    </submittedName>
</protein>
<evidence type="ECO:0000313" key="1">
    <source>
        <dbReference type="EMBL" id="PCK82522.1"/>
    </source>
</evidence>
<sequence length="61" mass="7030">MVNNSCDLYVPVSFQLDHDFCPLLKSAAMPVRRWHRPAVRVNLRHKDSGKSLTFQKSVVPH</sequence>
<dbReference type="EMBL" id="NXDM01000002">
    <property type="protein sequence ID" value="PCK82522.1"/>
    <property type="molecule type" value="Genomic_DNA"/>
</dbReference>
<keyword evidence="2" id="KW-1185">Reference proteome</keyword>
<evidence type="ECO:0000313" key="2">
    <source>
        <dbReference type="Proteomes" id="UP000218807"/>
    </source>
</evidence>
<gene>
    <name evidence="1" type="ORF">CPT34_02930</name>
</gene>
<reference evidence="1 2" key="1">
    <citation type="submission" date="2017-09" db="EMBL/GenBank/DDBJ databases">
        <title>Comparative genomics of rhizobia isolated from Phaseolus vulgaris in China.</title>
        <authorList>
            <person name="Tong W."/>
        </authorList>
    </citation>
    <scope>NUCLEOTIDE SEQUENCE [LARGE SCALE GENOMIC DNA]</scope>
    <source>
        <strain evidence="1 2">L101</strain>
    </source>
</reference>